<keyword evidence="2" id="KW-1185">Reference proteome</keyword>
<evidence type="ECO:0000313" key="2">
    <source>
        <dbReference type="Proteomes" id="UP001551176"/>
    </source>
</evidence>
<comment type="caution">
    <text evidence="1">The sequence shown here is derived from an EMBL/GenBank/DDBJ whole genome shotgun (WGS) entry which is preliminary data.</text>
</comment>
<dbReference type="EMBL" id="JBEYXV010000009">
    <property type="protein sequence ID" value="MEU6822827.1"/>
    <property type="molecule type" value="Genomic_DNA"/>
</dbReference>
<sequence length="90" mass="9745">MTVDFIGPPPRSKNTKHAVIASELQAHPNSWGVVQKSSSIARASSAAQAIRRGRLTAYLPAGSFEAVARTVVERGAVEHRVYARYVGEQQ</sequence>
<dbReference type="Proteomes" id="UP001551176">
    <property type="component" value="Unassembled WGS sequence"/>
</dbReference>
<proteinExistence type="predicted"/>
<organism evidence="1 2">
    <name type="scientific">Streptomyces atriruber</name>
    <dbReference type="NCBI Taxonomy" id="545121"/>
    <lineage>
        <taxon>Bacteria</taxon>
        <taxon>Bacillati</taxon>
        <taxon>Actinomycetota</taxon>
        <taxon>Actinomycetes</taxon>
        <taxon>Kitasatosporales</taxon>
        <taxon>Streptomycetaceae</taxon>
        <taxon>Streptomyces</taxon>
    </lineage>
</organism>
<reference evidence="1 2" key="1">
    <citation type="submission" date="2024-06" db="EMBL/GenBank/DDBJ databases">
        <title>The Natural Products Discovery Center: Release of the First 8490 Sequenced Strains for Exploring Actinobacteria Biosynthetic Diversity.</title>
        <authorList>
            <person name="Kalkreuter E."/>
            <person name="Kautsar S.A."/>
            <person name="Yang D."/>
            <person name="Bader C.D."/>
            <person name="Teijaro C.N."/>
            <person name="Fluegel L."/>
            <person name="Davis C.M."/>
            <person name="Simpson J.R."/>
            <person name="Lauterbach L."/>
            <person name="Steele A.D."/>
            <person name="Gui C."/>
            <person name="Meng S."/>
            <person name="Li G."/>
            <person name="Viehrig K."/>
            <person name="Ye F."/>
            <person name="Su P."/>
            <person name="Kiefer A.F."/>
            <person name="Nichols A."/>
            <person name="Cepeda A.J."/>
            <person name="Yan W."/>
            <person name="Fan B."/>
            <person name="Jiang Y."/>
            <person name="Adhikari A."/>
            <person name="Zheng C.-J."/>
            <person name="Schuster L."/>
            <person name="Cowan T.M."/>
            <person name="Smanski M.J."/>
            <person name="Chevrette M.G."/>
            <person name="De Carvalho L.P.S."/>
            <person name="Shen B."/>
        </authorList>
    </citation>
    <scope>NUCLEOTIDE SEQUENCE [LARGE SCALE GENOMIC DNA]</scope>
    <source>
        <strain evidence="1 2">NPDC046838</strain>
    </source>
</reference>
<protein>
    <submittedName>
        <fullName evidence="1">Uncharacterized protein</fullName>
    </submittedName>
</protein>
<gene>
    <name evidence="1" type="ORF">ABZ921_19545</name>
</gene>
<dbReference type="RefSeq" id="WP_359350538.1">
    <property type="nucleotide sequence ID" value="NZ_JBEYXV010000009.1"/>
</dbReference>
<name>A0ABV3BRC0_9ACTN</name>
<accession>A0ABV3BRC0</accession>
<evidence type="ECO:0000313" key="1">
    <source>
        <dbReference type="EMBL" id="MEU6822827.1"/>
    </source>
</evidence>